<organism evidence="2 3">
    <name type="scientific">Pantherophis guttatus</name>
    <name type="common">Corn snake</name>
    <name type="synonym">Elaphe guttata</name>
    <dbReference type="NCBI Taxonomy" id="94885"/>
    <lineage>
        <taxon>Eukaryota</taxon>
        <taxon>Metazoa</taxon>
        <taxon>Chordata</taxon>
        <taxon>Craniata</taxon>
        <taxon>Vertebrata</taxon>
        <taxon>Euteleostomi</taxon>
        <taxon>Lepidosauria</taxon>
        <taxon>Squamata</taxon>
        <taxon>Bifurcata</taxon>
        <taxon>Unidentata</taxon>
        <taxon>Episquamata</taxon>
        <taxon>Toxicofera</taxon>
        <taxon>Serpentes</taxon>
        <taxon>Colubroidea</taxon>
        <taxon>Colubridae</taxon>
        <taxon>Colubrinae</taxon>
        <taxon>Pantherophis</taxon>
    </lineage>
</organism>
<reference evidence="3 4" key="1">
    <citation type="submission" date="2025-05" db="UniProtKB">
        <authorList>
            <consortium name="RefSeq"/>
        </authorList>
    </citation>
    <scope>IDENTIFICATION</scope>
    <source>
        <tissue evidence="3 4">Blood</tissue>
    </source>
</reference>
<sequence length="801" mass="92047">MENGKEQKINCDMKTDLNLLLECLKYQMDHPASQKQALVTIYSVCQQNSAACDYFREIGGLMFVWNLAKSHVHSLVQEAALFTLGGLAENNVFCQQMLCTAELFKDLRTFLTNKDSRMNLKRMSVYVLLVLVSNNNSGQTHVRESGCLDILLQLFRVIPSESQMNLFDHKIDQYHLWSSVCSNLCVCVNNPQNEENQKACSLVFPYAKDWLQSSMKAEIIRPICSFIGLTVANNSRTQIFFISIGGLAVLDELLLKLIHGSLGNNTNIKLAVVVTKTLDACIANNAAVGIHLPKYNIVPNLLKLLSYNILDSGERFSIILTLGHCTEVCEENQYALVKNNGLPLMIQALTETQDDELNKAATFVLQNCKQMTEKLSGKMNQHSFQEDERRILEVDWQNKERILEDYWNEAKQILYRIKGLENEQEESIRREILIDEDTPQETFLQAMTQHRRTNSSKQLSENSKIYSEMKCPLQNTISKVQNTSKFDKITSSREQLKSAIRNSTDASLAQNDHNNLLYAAEKTTAPIINEAYITNKNSFCDFRKGDAQASEFIFKKPDFVIKSPMQKIPRSDVLFFKELQYPRNPNRGMGHILTVPPKIRELRCSGCRIGRLSLNSRNFSKTLQSCQYLCEQHKIILESEMEYKRKLRRSIMANKNTSAYSGNHNDQRFSCKRSSTTTKELVNFQCDAHSKNQTMKQNYSFQDQDLSENHPFEEENTEYCSIQNTETLSNRSTTTLKNRRIRKDFTSEEISYLLEGVRKMGHHWNSILWAYPFQKGRTNVDLAKKYCKLQKNGKSRNTQPQ</sequence>
<dbReference type="Gene3D" id="1.25.10.10">
    <property type="entry name" value="Leucine-rich Repeat Variant"/>
    <property type="match status" value="1"/>
</dbReference>
<protein>
    <submittedName>
        <fullName evidence="3 4">Telomere repeats-binding bouquet formation protein 1 isoform X1</fullName>
    </submittedName>
</protein>
<gene>
    <name evidence="3 4" type="primary">TERB1</name>
</gene>
<dbReference type="RefSeq" id="XP_060551046.1">
    <property type="nucleotide sequence ID" value="XM_060695063.1"/>
</dbReference>
<dbReference type="SUPFAM" id="SSF46689">
    <property type="entry name" value="Homeodomain-like"/>
    <property type="match status" value="1"/>
</dbReference>
<evidence type="ECO:0000313" key="3">
    <source>
        <dbReference type="RefSeq" id="XP_060551046.1"/>
    </source>
</evidence>
<evidence type="ECO:0000259" key="1">
    <source>
        <dbReference type="SMART" id="SM00717"/>
    </source>
</evidence>
<dbReference type="RefSeq" id="XP_060551047.1">
    <property type="nucleotide sequence ID" value="XM_060695064.1"/>
</dbReference>
<dbReference type="SMART" id="SM00717">
    <property type="entry name" value="SANT"/>
    <property type="match status" value="1"/>
</dbReference>
<dbReference type="InterPro" id="IPR011989">
    <property type="entry name" value="ARM-like"/>
</dbReference>
<dbReference type="Gene3D" id="1.10.10.60">
    <property type="entry name" value="Homeodomain-like"/>
    <property type="match status" value="1"/>
</dbReference>
<dbReference type="CDD" id="cd11658">
    <property type="entry name" value="SANT_DMAP1_like"/>
    <property type="match status" value="1"/>
</dbReference>
<name>A0ABM3ZRP9_PANGU</name>
<accession>A0ABM3ZRP9</accession>
<evidence type="ECO:0000313" key="4">
    <source>
        <dbReference type="RefSeq" id="XP_060551047.1"/>
    </source>
</evidence>
<feature type="domain" description="Myb-like" evidence="1">
    <location>
        <begin position="741"/>
        <end position="792"/>
    </location>
</feature>
<dbReference type="Proteomes" id="UP001652622">
    <property type="component" value="Unplaced"/>
</dbReference>
<dbReference type="PANTHER" id="PTHR14014">
    <property type="entry name" value="TELOMERE REPEATS-BINDING BOUQUET FORMATION PROTEIN 1"/>
    <property type="match status" value="1"/>
</dbReference>
<dbReference type="InterPro" id="IPR042359">
    <property type="entry name" value="TERB1"/>
</dbReference>
<dbReference type="InterPro" id="IPR001005">
    <property type="entry name" value="SANT/Myb"/>
</dbReference>
<proteinExistence type="predicted"/>
<dbReference type="InterPro" id="IPR016024">
    <property type="entry name" value="ARM-type_fold"/>
</dbReference>
<dbReference type="InterPro" id="IPR009057">
    <property type="entry name" value="Homeodomain-like_sf"/>
</dbReference>
<dbReference type="SUPFAM" id="SSF48371">
    <property type="entry name" value="ARM repeat"/>
    <property type="match status" value="1"/>
</dbReference>
<dbReference type="PANTHER" id="PTHR14014:SF0">
    <property type="entry name" value="TELOMERE REPEATS-BINDING BOUQUET FORMATION PROTEIN 1"/>
    <property type="match status" value="1"/>
</dbReference>
<evidence type="ECO:0000313" key="2">
    <source>
        <dbReference type="Proteomes" id="UP001652622"/>
    </source>
</evidence>
<keyword evidence="2" id="KW-1185">Reference proteome</keyword>
<dbReference type="GeneID" id="117670304"/>